<dbReference type="EMBL" id="CP111017">
    <property type="protein sequence ID" value="WAR08446.1"/>
    <property type="molecule type" value="Genomic_DNA"/>
</dbReference>
<dbReference type="PANTHER" id="PTHR19860">
    <property type="entry name" value="DDB1- AND CUL4-ASSOCIATED FACTOR 12-RELATED"/>
    <property type="match status" value="1"/>
</dbReference>
<name>A0ABY7EI18_MYAAR</name>
<sequence>MAVHLTPSSSLCYFAYNYGSPPNPILKYGSPPNSILKFVLFNVLCYFTYRYGSPPNSILKFVLFNKCWDTVDSQCSKYNGTQARSREPDDGDWKTIRVFPELREWLQTRKLYLVDCDLRWGVPHDATTAETIAICLDELDRCMEGTGGEPFFLNLLGEKYGWCPADDDLSDEVRSRFDWVPETSITFMEILHGAIRMQNNNAQFAVRTDSIIKDVPGHLLSRYKSSEPRDIEHLKVNVVELEEFAERVLTFFKTAVTRMFPNRSEAMPVNFSTILTEDANQRRFVSEISNNLIGRKSDAEKILAYVNGEISNLEKGKLEFLDSLYDSDNSILLEKIKQCLVTMATNEDRREKLVFVFDGLDQLTDANSMFHLSWLPPHLPGNVRCIVSTSTHPPTLNRIQEHAHLFLQINNLQRDDAQTIVETFLGKFNKRLDPKQLQLILDSKCSESPFWLYLICEELRIYGDFRTLTHRVQAITTSMAAALQAILTRLVDEDDTGAMKTVIQECFVKNRDDISRYHTKLCDYIEHWCENTLLRRDFLAFHMIAELSEKRPRLQQDSKLPKK</sequence>
<dbReference type="InterPro" id="IPR051191">
    <property type="entry name" value="DCAF12"/>
</dbReference>
<gene>
    <name evidence="2" type="ORF">MAR_018404</name>
</gene>
<protein>
    <submittedName>
        <fullName evidence="2">Y7407-like protein</fullName>
    </submittedName>
</protein>
<dbReference type="InterPro" id="IPR027417">
    <property type="entry name" value="P-loop_NTPase"/>
</dbReference>
<dbReference type="PANTHER" id="PTHR19860:SF42">
    <property type="entry name" value="RING-TYPE DOMAIN-CONTAINING PROTEIN"/>
    <property type="match status" value="1"/>
</dbReference>
<dbReference type="Proteomes" id="UP001164746">
    <property type="component" value="Chromosome 6"/>
</dbReference>
<keyword evidence="3" id="KW-1185">Reference proteome</keyword>
<dbReference type="SUPFAM" id="SSF52540">
    <property type="entry name" value="P-loop containing nucleoside triphosphate hydrolases"/>
    <property type="match status" value="1"/>
</dbReference>
<evidence type="ECO:0000256" key="1">
    <source>
        <dbReference type="ARBA" id="ARBA00022737"/>
    </source>
</evidence>
<evidence type="ECO:0000313" key="3">
    <source>
        <dbReference type="Proteomes" id="UP001164746"/>
    </source>
</evidence>
<keyword evidence="1" id="KW-0677">Repeat</keyword>
<accession>A0ABY7EI18</accession>
<proteinExistence type="predicted"/>
<evidence type="ECO:0000313" key="2">
    <source>
        <dbReference type="EMBL" id="WAR08446.1"/>
    </source>
</evidence>
<organism evidence="2 3">
    <name type="scientific">Mya arenaria</name>
    <name type="common">Soft-shell clam</name>
    <dbReference type="NCBI Taxonomy" id="6604"/>
    <lineage>
        <taxon>Eukaryota</taxon>
        <taxon>Metazoa</taxon>
        <taxon>Spiralia</taxon>
        <taxon>Lophotrochozoa</taxon>
        <taxon>Mollusca</taxon>
        <taxon>Bivalvia</taxon>
        <taxon>Autobranchia</taxon>
        <taxon>Heteroconchia</taxon>
        <taxon>Euheterodonta</taxon>
        <taxon>Imparidentia</taxon>
        <taxon>Neoheterodontei</taxon>
        <taxon>Myida</taxon>
        <taxon>Myoidea</taxon>
        <taxon>Myidae</taxon>
        <taxon>Mya</taxon>
    </lineage>
</organism>
<reference evidence="2" key="1">
    <citation type="submission" date="2022-11" db="EMBL/GenBank/DDBJ databases">
        <title>Centuries of genome instability and evolution in soft-shell clam transmissible cancer (bioRxiv).</title>
        <authorList>
            <person name="Hart S.F.M."/>
            <person name="Yonemitsu M.A."/>
            <person name="Giersch R.M."/>
            <person name="Beal B.F."/>
            <person name="Arriagada G."/>
            <person name="Davis B.W."/>
            <person name="Ostrander E.A."/>
            <person name="Goff S.P."/>
            <person name="Metzger M.J."/>
        </authorList>
    </citation>
    <scope>NUCLEOTIDE SEQUENCE</scope>
    <source>
        <strain evidence="2">MELC-2E11</strain>
        <tissue evidence="2">Siphon/mantle</tissue>
    </source>
</reference>